<keyword evidence="1" id="KW-1133">Transmembrane helix</keyword>
<evidence type="ECO:0000256" key="1">
    <source>
        <dbReference type="SAM" id="Phobius"/>
    </source>
</evidence>
<keyword evidence="1" id="KW-0472">Membrane</keyword>
<keyword evidence="3" id="KW-1185">Reference proteome</keyword>
<reference evidence="2 3" key="1">
    <citation type="submission" date="2023-08" db="EMBL/GenBank/DDBJ databases">
        <title>New molecular markers tilS and rpoB for phylogenetic and monitoring studies of the genus Thiothrix biodiversity.</title>
        <authorList>
            <person name="Ravin N.V."/>
            <person name="Smolyakov D."/>
            <person name="Markov N.D."/>
            <person name="Beletsky A.V."/>
            <person name="Mardanov A.V."/>
            <person name="Rudenko T.S."/>
            <person name="Grabovich M.Y."/>
        </authorList>
    </citation>
    <scope>NUCLEOTIDE SEQUENCE [LARGE SCALE GENOMIC DNA]</scope>
    <source>
        <strain evidence="2 3">MK1</strain>
    </source>
</reference>
<evidence type="ECO:0000313" key="2">
    <source>
        <dbReference type="EMBL" id="WML89679.1"/>
    </source>
</evidence>
<dbReference type="PANTHER" id="PTHR40278">
    <property type="entry name" value="DNA UTILIZATION PROTEIN HOFN"/>
    <property type="match status" value="1"/>
</dbReference>
<dbReference type="Pfam" id="PF05137">
    <property type="entry name" value="PilN"/>
    <property type="match status" value="1"/>
</dbReference>
<evidence type="ECO:0000313" key="3">
    <source>
        <dbReference type="Proteomes" id="UP001236657"/>
    </source>
</evidence>
<keyword evidence="1" id="KW-0812">Transmembrane</keyword>
<feature type="transmembrane region" description="Helical" evidence="1">
    <location>
        <begin position="214"/>
        <end position="233"/>
    </location>
</feature>
<dbReference type="RefSeq" id="WP_028488674.1">
    <property type="nucleotide sequence ID" value="NZ_CP133218.1"/>
</dbReference>
<name>A0ABY9MLY5_9GAMM</name>
<accession>A0ABY9MLY5</accession>
<dbReference type="InterPro" id="IPR007813">
    <property type="entry name" value="PilN"/>
</dbReference>
<sequence>MAVGVYNKKYKAMSFIPKFQTFMHWWGEGLYNGLPNSARKLFRTTLPRLLLQMLDERTVDAMWLQDGKQQTLGRFALQDGNTKLADALPKYTKGKPYQVELRLGKTQVLALQHYFPEAVKENLQQVLGYQLDRLTPFTTDSALFDARVAQHDKGRKEILADIFVAPKLLIERLKQQLVGIGVETVQIVSVSGAHPDINLVVRDNAVRQQGWSKIPLYFFLGTLALALLVPLGYKYRRVDQIDTALAEVRSSSTEQLSIREKLVEAEDALIFIEAKRKTSPVALDIVETLSAAIPEHTWLERLGIQGGKLEIRGESGKALSLIDTLEEAPEFSNVRFKSPVTRNKDNGRDRFNIEATLEVPHAE</sequence>
<proteinExistence type="predicted"/>
<dbReference type="PANTHER" id="PTHR40278:SF1">
    <property type="entry name" value="DNA UTILIZATION PROTEIN HOFN"/>
    <property type="match status" value="1"/>
</dbReference>
<organism evidence="2 3">
    <name type="scientific">Thiothrix lacustris</name>
    <dbReference type="NCBI Taxonomy" id="525917"/>
    <lineage>
        <taxon>Bacteria</taxon>
        <taxon>Pseudomonadati</taxon>
        <taxon>Pseudomonadota</taxon>
        <taxon>Gammaproteobacteria</taxon>
        <taxon>Thiotrichales</taxon>
        <taxon>Thiotrichaceae</taxon>
        <taxon>Thiothrix</taxon>
    </lineage>
</organism>
<dbReference type="InterPro" id="IPR043129">
    <property type="entry name" value="ATPase_NBD"/>
</dbReference>
<gene>
    <name evidence="2" type="ORF">RCF98_11935</name>
</gene>
<dbReference type="SUPFAM" id="SSF53067">
    <property type="entry name" value="Actin-like ATPase domain"/>
    <property type="match status" value="1"/>
</dbReference>
<protein>
    <submittedName>
        <fullName evidence="2">PilN domain-containing protein</fullName>
    </submittedName>
</protein>
<dbReference type="Proteomes" id="UP001236657">
    <property type="component" value="Chromosome"/>
</dbReference>
<dbReference type="InterPro" id="IPR052534">
    <property type="entry name" value="Extracell_DNA_Util/SecSys_Comp"/>
</dbReference>
<dbReference type="EMBL" id="CP133218">
    <property type="protein sequence ID" value="WML89679.1"/>
    <property type="molecule type" value="Genomic_DNA"/>
</dbReference>